<gene>
    <name evidence="2" type="ORF">F2A26_01090</name>
    <name evidence="3" type="ORF">RVH17_09765</name>
</gene>
<keyword evidence="1" id="KW-0732">Signal</keyword>
<evidence type="ECO:0000256" key="1">
    <source>
        <dbReference type="SAM" id="SignalP"/>
    </source>
</evidence>
<keyword evidence="4" id="KW-1185">Reference proteome</keyword>
<proteinExistence type="predicted"/>
<evidence type="ECO:0000313" key="2">
    <source>
        <dbReference type="EMBL" id="KAA3160916.1"/>
    </source>
</evidence>
<dbReference type="AlphaFoldDB" id="A0AAE4LMD8"/>
<name>A0AAE4LMD8_9BACT</name>
<dbReference type="EMBL" id="JAWDES010000005">
    <property type="protein sequence ID" value="MDU0260395.1"/>
    <property type="molecule type" value="Genomic_DNA"/>
</dbReference>
<keyword evidence="3" id="KW-0645">Protease</keyword>
<feature type="signal peptide" evidence="1">
    <location>
        <begin position="1"/>
        <end position="33"/>
    </location>
</feature>
<evidence type="ECO:0000313" key="3">
    <source>
        <dbReference type="EMBL" id="MDU0260395.1"/>
    </source>
</evidence>
<evidence type="ECO:0000313" key="5">
    <source>
        <dbReference type="Proteomes" id="UP001181347"/>
    </source>
</evidence>
<dbReference type="Gene3D" id="2.60.40.1120">
    <property type="entry name" value="Carboxypeptidase-like, regulatory domain"/>
    <property type="match status" value="1"/>
</dbReference>
<dbReference type="InterPro" id="IPR008969">
    <property type="entry name" value="CarboxyPept-like_regulatory"/>
</dbReference>
<keyword evidence="3" id="KW-0121">Carboxypeptidase</keyword>
<evidence type="ECO:0000313" key="4">
    <source>
        <dbReference type="Proteomes" id="UP000324870"/>
    </source>
</evidence>
<accession>A0AAE4LMD8</accession>
<dbReference type="Proteomes" id="UP001181347">
    <property type="component" value="Unassembled WGS sequence"/>
</dbReference>
<reference evidence="2 4" key="1">
    <citation type="journal article" date="2019" name="Nat. Med.">
        <title>A library of human gut bacterial isolates paired with longitudinal multiomics data enables mechanistic microbiome research.</title>
        <authorList>
            <person name="Poyet M."/>
            <person name="Groussin M."/>
            <person name="Gibbons S.M."/>
            <person name="Avila-Pacheco J."/>
            <person name="Jiang X."/>
            <person name="Kearney S.M."/>
            <person name="Perrotta A.R."/>
            <person name="Berdy B."/>
            <person name="Zhao S."/>
            <person name="Lieberman T.D."/>
            <person name="Swanson P.K."/>
            <person name="Smith M."/>
            <person name="Roesemann S."/>
            <person name="Alexander J.E."/>
            <person name="Rich S.A."/>
            <person name="Livny J."/>
            <person name="Vlamakis H."/>
            <person name="Clish C."/>
            <person name="Bullock K."/>
            <person name="Deik A."/>
            <person name="Scott J."/>
            <person name="Pierce K.A."/>
            <person name="Xavier R.J."/>
            <person name="Alm E.J."/>
        </authorList>
    </citation>
    <scope>NUCLEOTIDE SEQUENCE [LARGE SCALE GENOMIC DNA]</scope>
    <source>
        <strain evidence="2 4">BIOML-A1</strain>
    </source>
</reference>
<comment type="caution">
    <text evidence="3">The sequence shown here is derived from an EMBL/GenBank/DDBJ whole genome shotgun (WGS) entry which is preliminary data.</text>
</comment>
<organism evidence="3 5">
    <name type="scientific">Alistipes finegoldii</name>
    <dbReference type="NCBI Taxonomy" id="214856"/>
    <lineage>
        <taxon>Bacteria</taxon>
        <taxon>Pseudomonadati</taxon>
        <taxon>Bacteroidota</taxon>
        <taxon>Bacteroidia</taxon>
        <taxon>Bacteroidales</taxon>
        <taxon>Rikenellaceae</taxon>
        <taxon>Alistipes</taxon>
    </lineage>
</organism>
<dbReference type="Pfam" id="PF13715">
    <property type="entry name" value="CarbopepD_reg_2"/>
    <property type="match status" value="1"/>
</dbReference>
<dbReference type="SUPFAM" id="SSF49464">
    <property type="entry name" value="Carboxypeptidase regulatory domain-like"/>
    <property type="match status" value="1"/>
</dbReference>
<sequence>MKEFFSRFRDSLAARTCLWTLFLLLAGAGTAFAQPTVGGTVTDEQGNPLVGVTVVVVDSNKGTTTDINGQYSIAVPKGGILEFTYIGMSSQRITCGGGDFQP</sequence>
<dbReference type="RefSeq" id="WP_022043572.1">
    <property type="nucleotide sequence ID" value="NZ_CAKMWW010000005.1"/>
</dbReference>
<keyword evidence="3" id="KW-0378">Hydrolase</keyword>
<feature type="chain" id="PRO_5041939693" evidence="1">
    <location>
        <begin position="34"/>
        <end position="102"/>
    </location>
</feature>
<dbReference type="EMBL" id="VVND01000001">
    <property type="protein sequence ID" value="KAA3160916.1"/>
    <property type="molecule type" value="Genomic_DNA"/>
</dbReference>
<dbReference type="Proteomes" id="UP000324870">
    <property type="component" value="Unassembled WGS sequence"/>
</dbReference>
<reference evidence="3" key="2">
    <citation type="submission" date="2023-10" db="EMBL/GenBank/DDBJ databases">
        <title>Genome Sequence of the Bacteria from From Gut Wall in Crohn's Disease.</title>
        <authorList>
            <person name="Rodriguez-Palacios A."/>
        </authorList>
    </citation>
    <scope>NUCLEOTIDE SEQUENCE</scope>
    <source>
        <strain evidence="3">CavFT-hAR58</strain>
    </source>
</reference>
<protein>
    <submittedName>
        <fullName evidence="3">Carboxypeptidase-like regulatory domain-containing protein</fullName>
    </submittedName>
</protein>
<dbReference type="GO" id="GO:0004180">
    <property type="term" value="F:carboxypeptidase activity"/>
    <property type="evidence" value="ECO:0007669"/>
    <property type="project" value="UniProtKB-KW"/>
</dbReference>